<protein>
    <submittedName>
        <fullName evidence="2">Two-component system response regulator</fullName>
    </submittedName>
</protein>
<reference evidence="3" key="1">
    <citation type="submission" date="2017-07" db="EMBL/GenBank/DDBJ databases">
        <title>Comparative genome mining reveals phylogenetic distribution patterns of secondary metabolites in Amycolatopsis.</title>
        <authorList>
            <person name="Adamek M."/>
            <person name="Alanjary M."/>
            <person name="Sales-Ortells H."/>
            <person name="Goodfellow M."/>
            <person name="Bull A.T."/>
            <person name="Kalinowski J."/>
            <person name="Ziemert N."/>
        </authorList>
    </citation>
    <scope>NUCLEOTIDE SEQUENCE [LARGE SCALE GENOMIC DNA]</scope>
    <source>
        <strain evidence="3">H5</strain>
    </source>
</reference>
<organism evidence="2 3">
    <name type="scientific">Amycolatopsis vastitatis</name>
    <dbReference type="NCBI Taxonomy" id="1905142"/>
    <lineage>
        <taxon>Bacteria</taxon>
        <taxon>Bacillati</taxon>
        <taxon>Actinomycetota</taxon>
        <taxon>Actinomycetes</taxon>
        <taxon>Pseudonocardiales</taxon>
        <taxon>Pseudonocardiaceae</taxon>
        <taxon>Amycolatopsis</taxon>
    </lineage>
</organism>
<proteinExistence type="predicted"/>
<dbReference type="OrthoDB" id="3696440at2"/>
<dbReference type="PROSITE" id="PS50801">
    <property type="entry name" value="STAS"/>
    <property type="match status" value="1"/>
</dbReference>
<dbReference type="EMBL" id="NMUL01000036">
    <property type="protein sequence ID" value="OXM63217.1"/>
    <property type="molecule type" value="Genomic_DNA"/>
</dbReference>
<dbReference type="Gene3D" id="3.30.750.24">
    <property type="entry name" value="STAS domain"/>
    <property type="match status" value="1"/>
</dbReference>
<dbReference type="CDD" id="cd07043">
    <property type="entry name" value="STAS_anti-anti-sigma_factors"/>
    <property type="match status" value="1"/>
</dbReference>
<gene>
    <name evidence="2" type="ORF">CF165_31300</name>
</gene>
<dbReference type="InterPro" id="IPR002645">
    <property type="entry name" value="STAS_dom"/>
</dbReference>
<accession>A0A229SVP8</accession>
<comment type="caution">
    <text evidence="2">The sequence shown here is derived from an EMBL/GenBank/DDBJ whole genome shotgun (WGS) entry which is preliminary data.</text>
</comment>
<sequence>MPSRLSDSAPPPTAAERAPRRQYAEVVLTVRRIPWRHDLVIISAAGEIDTGSVRLLQRALWQDLPACLVLDLSGVTFFGSAGLRAIEGAVSRACAERRRLGIVSAARAVVRPLRIFGIDARVGIYPILADALREVPVSPPPATIR</sequence>
<feature type="domain" description="STAS" evidence="1">
    <location>
        <begin position="38"/>
        <end position="135"/>
    </location>
</feature>
<dbReference type="InterPro" id="IPR036513">
    <property type="entry name" value="STAS_dom_sf"/>
</dbReference>
<name>A0A229SVP8_9PSEU</name>
<dbReference type="AlphaFoldDB" id="A0A229SVP8"/>
<dbReference type="RefSeq" id="WP_093951193.1">
    <property type="nucleotide sequence ID" value="NZ_NMUL01000036.1"/>
</dbReference>
<evidence type="ECO:0000313" key="2">
    <source>
        <dbReference type="EMBL" id="OXM63217.1"/>
    </source>
</evidence>
<dbReference type="SUPFAM" id="SSF52091">
    <property type="entry name" value="SpoIIaa-like"/>
    <property type="match status" value="1"/>
</dbReference>
<evidence type="ECO:0000259" key="1">
    <source>
        <dbReference type="PROSITE" id="PS50801"/>
    </source>
</evidence>
<evidence type="ECO:0000313" key="3">
    <source>
        <dbReference type="Proteomes" id="UP000215199"/>
    </source>
</evidence>
<dbReference type="Proteomes" id="UP000215199">
    <property type="component" value="Unassembled WGS sequence"/>
</dbReference>
<keyword evidence="3" id="KW-1185">Reference proteome</keyword>
<dbReference type="Pfam" id="PF01740">
    <property type="entry name" value="STAS"/>
    <property type="match status" value="1"/>
</dbReference>